<dbReference type="InterPro" id="IPR007627">
    <property type="entry name" value="RNA_pol_sigma70_r2"/>
</dbReference>
<dbReference type="PANTHER" id="PTHR43133:SF51">
    <property type="entry name" value="RNA POLYMERASE SIGMA FACTOR"/>
    <property type="match status" value="1"/>
</dbReference>
<dbReference type="CDD" id="cd06171">
    <property type="entry name" value="Sigma70_r4"/>
    <property type="match status" value="1"/>
</dbReference>
<dbReference type="Gene3D" id="1.10.10.10">
    <property type="entry name" value="Winged helix-like DNA-binding domain superfamily/Winged helix DNA-binding domain"/>
    <property type="match status" value="1"/>
</dbReference>
<gene>
    <name evidence="7" type="ORF">QYB97_10610</name>
</gene>
<evidence type="ECO:0000256" key="2">
    <source>
        <dbReference type="ARBA" id="ARBA00023015"/>
    </source>
</evidence>
<evidence type="ECO:0000259" key="5">
    <source>
        <dbReference type="Pfam" id="PF04542"/>
    </source>
</evidence>
<evidence type="ECO:0000256" key="1">
    <source>
        <dbReference type="ARBA" id="ARBA00010641"/>
    </source>
</evidence>
<keyword evidence="2" id="KW-0805">Transcription regulation</keyword>
<dbReference type="NCBIfam" id="TIGR02937">
    <property type="entry name" value="sigma70-ECF"/>
    <property type="match status" value="1"/>
</dbReference>
<keyword evidence="8" id="KW-1185">Reference proteome</keyword>
<dbReference type="SUPFAM" id="SSF88659">
    <property type="entry name" value="Sigma3 and sigma4 domains of RNA polymerase sigma factors"/>
    <property type="match status" value="1"/>
</dbReference>
<evidence type="ECO:0000256" key="3">
    <source>
        <dbReference type="ARBA" id="ARBA00023082"/>
    </source>
</evidence>
<dbReference type="Proteomes" id="UP001172721">
    <property type="component" value="Unassembled WGS sequence"/>
</dbReference>
<dbReference type="PANTHER" id="PTHR43133">
    <property type="entry name" value="RNA POLYMERASE ECF-TYPE SIGMA FACTO"/>
    <property type="match status" value="1"/>
</dbReference>
<dbReference type="InterPro" id="IPR039425">
    <property type="entry name" value="RNA_pol_sigma-70-like"/>
</dbReference>
<dbReference type="Gene3D" id="1.10.1740.10">
    <property type="match status" value="1"/>
</dbReference>
<dbReference type="InterPro" id="IPR013325">
    <property type="entry name" value="RNA_pol_sigma_r2"/>
</dbReference>
<dbReference type="EMBL" id="JAUHTR010000004">
    <property type="protein sequence ID" value="MDN4524931.1"/>
    <property type="molecule type" value="Genomic_DNA"/>
</dbReference>
<proteinExistence type="inferred from homology"/>
<protein>
    <submittedName>
        <fullName evidence="7">Sigma-70 family RNA polymerase sigma factor</fullName>
    </submittedName>
</protein>
<comment type="similarity">
    <text evidence="1">Belongs to the sigma-70 factor family. ECF subfamily.</text>
</comment>
<accession>A0ABT8HW04</accession>
<name>A0ABT8HW04_9BACL</name>
<dbReference type="InterPro" id="IPR013324">
    <property type="entry name" value="RNA_pol_sigma_r3/r4-like"/>
</dbReference>
<dbReference type="RefSeq" id="WP_301165969.1">
    <property type="nucleotide sequence ID" value="NZ_JAUHTR010000004.1"/>
</dbReference>
<keyword evidence="4" id="KW-0804">Transcription</keyword>
<dbReference type="InterPro" id="IPR014300">
    <property type="entry name" value="RNA_pol_sigma-V"/>
</dbReference>
<feature type="domain" description="RNA polymerase sigma-70 region 2" evidence="5">
    <location>
        <begin position="26"/>
        <end position="87"/>
    </location>
</feature>
<evidence type="ECO:0000313" key="8">
    <source>
        <dbReference type="Proteomes" id="UP001172721"/>
    </source>
</evidence>
<comment type="caution">
    <text evidence="7">The sequence shown here is derived from an EMBL/GenBank/DDBJ whole genome shotgun (WGS) entry which is preliminary data.</text>
</comment>
<dbReference type="NCBIfam" id="TIGR02954">
    <property type="entry name" value="Sig70_famx3"/>
    <property type="match status" value="1"/>
</dbReference>
<reference evidence="7" key="1">
    <citation type="submission" date="2023-07" db="EMBL/GenBank/DDBJ databases">
        <title>Fictibacillus sp. isolated from freshwater pond.</title>
        <authorList>
            <person name="Kirdat K."/>
            <person name="Bhat A."/>
            <person name="Mourya A."/>
            <person name="Yadav A."/>
        </authorList>
    </citation>
    <scope>NUCLEOTIDE SEQUENCE</scope>
    <source>
        <strain evidence="7">NE201</strain>
    </source>
</reference>
<dbReference type="InterPro" id="IPR014284">
    <property type="entry name" value="RNA_pol_sigma-70_dom"/>
</dbReference>
<dbReference type="Pfam" id="PF08281">
    <property type="entry name" value="Sigma70_r4_2"/>
    <property type="match status" value="1"/>
</dbReference>
<dbReference type="SUPFAM" id="SSF88946">
    <property type="entry name" value="Sigma2 domain of RNA polymerase sigma factors"/>
    <property type="match status" value="1"/>
</dbReference>
<organism evidence="7 8">
    <name type="scientific">Fictibacillus fluitans</name>
    <dbReference type="NCBI Taxonomy" id="3058422"/>
    <lineage>
        <taxon>Bacteria</taxon>
        <taxon>Bacillati</taxon>
        <taxon>Bacillota</taxon>
        <taxon>Bacilli</taxon>
        <taxon>Bacillales</taxon>
        <taxon>Fictibacillaceae</taxon>
        <taxon>Fictibacillus</taxon>
    </lineage>
</organism>
<dbReference type="Pfam" id="PF04542">
    <property type="entry name" value="Sigma70_r2"/>
    <property type="match status" value="1"/>
</dbReference>
<feature type="domain" description="RNA polymerase sigma factor 70 region 4 type 2" evidence="6">
    <location>
        <begin position="111"/>
        <end position="163"/>
    </location>
</feature>
<evidence type="ECO:0000259" key="6">
    <source>
        <dbReference type="Pfam" id="PF08281"/>
    </source>
</evidence>
<dbReference type="InterPro" id="IPR036388">
    <property type="entry name" value="WH-like_DNA-bd_sf"/>
</dbReference>
<sequence>MAANDLVKKAKRGNEKAFAELMQGEKHKLYRMAYLYVKNEDDALDVVQETIYKAYISIKKLKEPDYFSTWLTRILIHTALDFIKKNKLTVPFSEMEEFFPTRGDRLIDERLDLAEAIEQLEERYKTVIILRYFNDLSIKQIADCLNCPEGTVKTNLHRAINKLKLDIREAYIQ</sequence>
<dbReference type="InterPro" id="IPR013249">
    <property type="entry name" value="RNA_pol_sigma70_r4_t2"/>
</dbReference>
<evidence type="ECO:0000313" key="7">
    <source>
        <dbReference type="EMBL" id="MDN4524931.1"/>
    </source>
</evidence>
<evidence type="ECO:0000256" key="4">
    <source>
        <dbReference type="ARBA" id="ARBA00023163"/>
    </source>
</evidence>
<keyword evidence="3" id="KW-0731">Sigma factor</keyword>